<dbReference type="Pfam" id="PF22456">
    <property type="entry name" value="PqqF-like_C_4"/>
    <property type="match status" value="1"/>
</dbReference>
<evidence type="ECO:0000256" key="10">
    <source>
        <dbReference type="ARBA" id="ARBA00023049"/>
    </source>
</evidence>
<dbReference type="Pfam" id="PF00675">
    <property type="entry name" value="Peptidase_M16"/>
    <property type="match status" value="1"/>
</dbReference>
<sequence length="890" mass="101991">MKISNNDKRSYQTLTLDNGLKVLLIQDHLSNKSAASLTINAGHFDDPEERQGMAHFIEHMLFLGTKAYPDPGHFSQFINQAGGHCNAWTGTEHSSYYFDCDHQQFNSALDIFSQFFIAPLFDKEQATSERNAIDAEYKMKTKDDGRRIYQVHKETVNPAHPFAKFAVGNHQTLDDRDTCISDELCEFFKTHYLAQWMTLVIAGPQSLAELTEFAQQYFTRIPFSKAPKLPIHVPLYRAQDMGKLIHITPKKQMQKLIVSFAMPNIHKLYKSKSLSFLAHLIGFEGEGSLYSILKAQGWINALSAGGGVNGSNYKDFNVSFALTEQGIEFYEDIIEMLFEYITLIEHSFEKLPALYADKQALLEIAFDNQEPSKLVEWVNALSVNMHHFDESDYLAGDYVMTGFEPQLHKKLCRYLSAKNMRVVLIHQGVTTNKKAQWYNTAYLVEDLPVHWLDMLDKIKQPLPEMTLPDVNPYLKAKQVLHESAASFSKPKKLEFKDGLNFWFKQDTEFKVTKGHLYIEIDSKVAVSSVKNMALTRLMADLLMDSLAEPFYSAELAGLNYHITSHQGGLTLNTAGLSANQPEFAIELLNFILTKDISPIRFAEYRKQLSRHWLQHNHNKPVSALFSVLGAHLMPWNPAPEDLAQSLKTVTFNEFNEFRLAFFNAVHIKAFMYGNWREIDAEDMLKNIKHTFKDSEILEDLKRPLIKLKQPFHYAVHKEQSEHGLLYYIQAKSAQVKEKVQLMLLNQLVQHLYFDELRTKQQLGYLVGAGYAPFNTRAGLAFYVQSPNNSSQLLQQRHDEFVAMFVNHLSELSLEAFSEAKQALELQIAENDKNLRLRAQRLWVAITNEDHGFSMQTRLLDALRTLTKDVFIENAISLINNKDSHATLTFN</sequence>
<dbReference type="EC" id="3.4.24.55" evidence="4"/>
<dbReference type="GO" id="GO:0046872">
    <property type="term" value="F:metal ion binding"/>
    <property type="evidence" value="ECO:0007669"/>
    <property type="project" value="UniProtKB-KW"/>
</dbReference>
<evidence type="ECO:0000259" key="17">
    <source>
        <dbReference type="Pfam" id="PF16187"/>
    </source>
</evidence>
<dbReference type="AlphaFoldDB" id="A0A0S2JZA3"/>
<dbReference type="PATRIC" id="fig|161398.10.peg.1014"/>
<dbReference type="FunFam" id="3.30.830.10:FF:000005">
    <property type="entry name" value="nardilysin isoform X1"/>
    <property type="match status" value="1"/>
</dbReference>
<keyword evidence="10" id="KW-0482">Metalloprotease</keyword>
<dbReference type="Pfam" id="PF05193">
    <property type="entry name" value="Peptidase_M16_C"/>
    <property type="match status" value="1"/>
</dbReference>
<evidence type="ECO:0000313" key="19">
    <source>
        <dbReference type="EMBL" id="ALO41514.1"/>
    </source>
</evidence>
<feature type="domain" description="Peptidase M16 middle/third" evidence="17">
    <location>
        <begin position="366"/>
        <end position="643"/>
    </location>
</feature>
<evidence type="ECO:0000259" key="16">
    <source>
        <dbReference type="Pfam" id="PF05193"/>
    </source>
</evidence>
<keyword evidence="7" id="KW-0479">Metal-binding</keyword>
<proteinExistence type="inferred from homology"/>
<evidence type="ECO:0000256" key="13">
    <source>
        <dbReference type="ARBA" id="ARBA00033450"/>
    </source>
</evidence>
<dbReference type="InterPro" id="IPR050626">
    <property type="entry name" value="Peptidase_M16"/>
</dbReference>
<reference evidence="19 20" key="1">
    <citation type="submission" date="2015-11" db="EMBL/GenBank/DDBJ databases">
        <authorList>
            <person name="Zhang Y."/>
            <person name="Guo Z."/>
        </authorList>
    </citation>
    <scope>NUCLEOTIDE SEQUENCE [LARGE SCALE GENOMIC DNA]</scope>
    <source>
        <strain evidence="19 20">KCTC 12086</strain>
    </source>
</reference>
<dbReference type="OrthoDB" id="267336at2"/>
<gene>
    <name evidence="19" type="ORF">PP2015_996</name>
</gene>
<evidence type="ECO:0000256" key="7">
    <source>
        <dbReference type="ARBA" id="ARBA00022723"/>
    </source>
</evidence>
<evidence type="ECO:0000256" key="3">
    <source>
        <dbReference type="ARBA" id="ARBA00007261"/>
    </source>
</evidence>
<comment type="function">
    <text evidence="2">Endopeptidase that degrades small peptides of less than 7 kDa, such as glucagon and insulin.</text>
</comment>
<dbReference type="GO" id="GO:0006508">
    <property type="term" value="P:proteolysis"/>
    <property type="evidence" value="ECO:0007669"/>
    <property type="project" value="UniProtKB-KW"/>
</dbReference>
<evidence type="ECO:0000256" key="9">
    <source>
        <dbReference type="ARBA" id="ARBA00022833"/>
    </source>
</evidence>
<dbReference type="Gene3D" id="3.30.830.10">
    <property type="entry name" value="Metalloenzyme, LuxS/M16 peptidase-like"/>
    <property type="match status" value="4"/>
</dbReference>
<evidence type="ECO:0000256" key="14">
    <source>
        <dbReference type="RuleBase" id="RU004447"/>
    </source>
</evidence>
<dbReference type="STRING" id="161398.PP2015_996"/>
<evidence type="ECO:0000256" key="2">
    <source>
        <dbReference type="ARBA" id="ARBA00002184"/>
    </source>
</evidence>
<feature type="domain" description="Coenzyme PQQ synthesis protein F-like C-terminal lobe" evidence="18">
    <location>
        <begin position="743"/>
        <end position="842"/>
    </location>
</feature>
<dbReference type="InterPro" id="IPR007863">
    <property type="entry name" value="Peptidase_M16_C"/>
</dbReference>
<keyword evidence="20" id="KW-1185">Reference proteome</keyword>
<evidence type="ECO:0000256" key="11">
    <source>
        <dbReference type="ARBA" id="ARBA00029597"/>
    </source>
</evidence>
<dbReference type="InterPro" id="IPR001431">
    <property type="entry name" value="Pept_M16_Zn_BS"/>
</dbReference>
<keyword evidence="8" id="KW-0378">Hydrolase</keyword>
<dbReference type="PROSITE" id="PS00143">
    <property type="entry name" value="INSULINASE"/>
    <property type="match status" value="1"/>
</dbReference>
<dbReference type="GO" id="GO:0005737">
    <property type="term" value="C:cytoplasm"/>
    <property type="evidence" value="ECO:0007669"/>
    <property type="project" value="UniProtKB-ARBA"/>
</dbReference>
<feature type="domain" description="Peptidase M16 C-terminal" evidence="16">
    <location>
        <begin position="182"/>
        <end position="344"/>
    </location>
</feature>
<evidence type="ECO:0000256" key="8">
    <source>
        <dbReference type="ARBA" id="ARBA00022801"/>
    </source>
</evidence>
<dbReference type="InterPro" id="IPR011249">
    <property type="entry name" value="Metalloenz_LuxS/M16"/>
</dbReference>
<dbReference type="SUPFAM" id="SSF63411">
    <property type="entry name" value="LuxS/MPP-like metallohydrolase"/>
    <property type="match status" value="4"/>
</dbReference>
<protein>
    <recommendedName>
        <fullName evidence="5">Protease 3</fullName>
        <ecNumber evidence="4">3.4.24.55</ecNumber>
    </recommendedName>
    <alternativeName>
        <fullName evidence="13">Pitrilysin</fullName>
    </alternativeName>
    <alternativeName>
        <fullName evidence="12">Protease III</fullName>
    </alternativeName>
    <alternativeName>
        <fullName evidence="11">Protease pi</fullName>
    </alternativeName>
</protein>
<dbReference type="InterPro" id="IPR054734">
    <property type="entry name" value="PqqF-like_C_4"/>
</dbReference>
<dbReference type="PANTHER" id="PTHR43690">
    <property type="entry name" value="NARDILYSIN"/>
    <property type="match status" value="1"/>
</dbReference>
<feature type="domain" description="Peptidase M16 N-terminal" evidence="15">
    <location>
        <begin position="21"/>
        <end position="154"/>
    </location>
</feature>
<evidence type="ECO:0000259" key="15">
    <source>
        <dbReference type="Pfam" id="PF00675"/>
    </source>
</evidence>
<evidence type="ECO:0000256" key="12">
    <source>
        <dbReference type="ARBA" id="ARBA00031184"/>
    </source>
</evidence>
<accession>A0A0S2JZA3</accession>
<dbReference type="PANTHER" id="PTHR43690:SF18">
    <property type="entry name" value="INSULIN-DEGRADING ENZYME-RELATED"/>
    <property type="match status" value="1"/>
</dbReference>
<evidence type="ECO:0000256" key="5">
    <source>
        <dbReference type="ARBA" id="ARBA00017565"/>
    </source>
</evidence>
<dbReference type="RefSeq" id="WP_058029248.1">
    <property type="nucleotide sequence ID" value="NZ_CP013187.1"/>
</dbReference>
<comment type="similarity">
    <text evidence="3 14">Belongs to the peptidase M16 family.</text>
</comment>
<evidence type="ECO:0000256" key="4">
    <source>
        <dbReference type="ARBA" id="ARBA00012449"/>
    </source>
</evidence>
<keyword evidence="9" id="KW-0862">Zinc</keyword>
<evidence type="ECO:0000256" key="6">
    <source>
        <dbReference type="ARBA" id="ARBA00022670"/>
    </source>
</evidence>
<evidence type="ECO:0000259" key="18">
    <source>
        <dbReference type="Pfam" id="PF22456"/>
    </source>
</evidence>
<dbReference type="InterPro" id="IPR011765">
    <property type="entry name" value="Pept_M16_N"/>
</dbReference>
<dbReference type="KEGG" id="pphe:PP2015_996"/>
<comment type="cofactor">
    <cofactor evidence="1">
        <name>Zn(2+)</name>
        <dbReference type="ChEBI" id="CHEBI:29105"/>
    </cofactor>
</comment>
<dbReference type="EMBL" id="CP013187">
    <property type="protein sequence ID" value="ALO41514.1"/>
    <property type="molecule type" value="Genomic_DNA"/>
</dbReference>
<evidence type="ECO:0000256" key="1">
    <source>
        <dbReference type="ARBA" id="ARBA00001947"/>
    </source>
</evidence>
<dbReference type="Proteomes" id="UP000061457">
    <property type="component" value="Chromosome I"/>
</dbReference>
<keyword evidence="6" id="KW-0645">Protease</keyword>
<organism evidence="19 20">
    <name type="scientific">Pseudoalteromonas phenolica</name>
    <dbReference type="NCBI Taxonomy" id="161398"/>
    <lineage>
        <taxon>Bacteria</taxon>
        <taxon>Pseudomonadati</taxon>
        <taxon>Pseudomonadota</taxon>
        <taxon>Gammaproteobacteria</taxon>
        <taxon>Alteromonadales</taxon>
        <taxon>Pseudoalteromonadaceae</taxon>
        <taxon>Pseudoalteromonas</taxon>
    </lineage>
</organism>
<dbReference type="FunFam" id="3.30.830.10:FF:000012">
    <property type="entry name" value="Protease 3"/>
    <property type="match status" value="1"/>
</dbReference>
<dbReference type="InterPro" id="IPR032632">
    <property type="entry name" value="Peptidase_M16_M"/>
</dbReference>
<dbReference type="Pfam" id="PF16187">
    <property type="entry name" value="Peptidase_M16_M"/>
    <property type="match status" value="1"/>
</dbReference>
<evidence type="ECO:0000313" key="20">
    <source>
        <dbReference type="Proteomes" id="UP000061457"/>
    </source>
</evidence>
<dbReference type="GO" id="GO:0004222">
    <property type="term" value="F:metalloendopeptidase activity"/>
    <property type="evidence" value="ECO:0007669"/>
    <property type="project" value="UniProtKB-EC"/>
</dbReference>
<name>A0A0S2JZA3_9GAMM</name>